<protein>
    <submittedName>
        <fullName evidence="6">Hexose transporter</fullName>
    </submittedName>
</protein>
<dbReference type="Pfam" id="PF00083">
    <property type="entry name" value="Sugar_tr"/>
    <property type="match status" value="1"/>
</dbReference>
<name>A0A9W9Q0Q7_9EURO</name>
<dbReference type="GO" id="GO:0016020">
    <property type="term" value="C:membrane"/>
    <property type="evidence" value="ECO:0007669"/>
    <property type="project" value="UniProtKB-SubCell"/>
</dbReference>
<feature type="transmembrane region" description="Helical" evidence="5">
    <location>
        <begin position="61"/>
        <end position="79"/>
    </location>
</feature>
<gene>
    <name evidence="6" type="ORF">N7476_003735</name>
</gene>
<dbReference type="Gene3D" id="1.20.1250.20">
    <property type="entry name" value="MFS general substrate transporter like domains"/>
    <property type="match status" value="1"/>
</dbReference>
<evidence type="ECO:0000256" key="1">
    <source>
        <dbReference type="ARBA" id="ARBA00004141"/>
    </source>
</evidence>
<dbReference type="InterPro" id="IPR036259">
    <property type="entry name" value="MFS_trans_sf"/>
</dbReference>
<dbReference type="InterPro" id="IPR050360">
    <property type="entry name" value="MFS_Sugar_Transporters"/>
</dbReference>
<keyword evidence="3 5" id="KW-1133">Transmembrane helix</keyword>
<reference evidence="6" key="1">
    <citation type="submission" date="2022-12" db="EMBL/GenBank/DDBJ databases">
        <authorList>
            <person name="Petersen C."/>
        </authorList>
    </citation>
    <scope>NUCLEOTIDE SEQUENCE</scope>
    <source>
        <strain evidence="6">IBT 21472</strain>
    </source>
</reference>
<keyword evidence="7" id="KW-1185">Reference proteome</keyword>
<evidence type="ECO:0000256" key="4">
    <source>
        <dbReference type="ARBA" id="ARBA00023136"/>
    </source>
</evidence>
<reference evidence="6" key="2">
    <citation type="journal article" date="2023" name="IMA Fungus">
        <title>Comparative genomic study of the Penicillium genus elucidates a diverse pangenome and 15 lateral gene transfer events.</title>
        <authorList>
            <person name="Petersen C."/>
            <person name="Sorensen T."/>
            <person name="Nielsen M.R."/>
            <person name="Sondergaard T.E."/>
            <person name="Sorensen J.L."/>
            <person name="Fitzpatrick D.A."/>
            <person name="Frisvad J.C."/>
            <person name="Nielsen K.L."/>
        </authorList>
    </citation>
    <scope>NUCLEOTIDE SEQUENCE</scope>
    <source>
        <strain evidence="6">IBT 21472</strain>
    </source>
</reference>
<keyword evidence="4 5" id="KW-0472">Membrane</keyword>
<dbReference type="EMBL" id="JAPZBO010000003">
    <property type="protein sequence ID" value="KAJ5320733.1"/>
    <property type="molecule type" value="Genomic_DNA"/>
</dbReference>
<evidence type="ECO:0000256" key="2">
    <source>
        <dbReference type="ARBA" id="ARBA00022692"/>
    </source>
</evidence>
<dbReference type="AlphaFoldDB" id="A0A9W9Q0Q7"/>
<evidence type="ECO:0000256" key="5">
    <source>
        <dbReference type="SAM" id="Phobius"/>
    </source>
</evidence>
<feature type="transmembrane region" description="Helical" evidence="5">
    <location>
        <begin position="21"/>
        <end position="41"/>
    </location>
</feature>
<evidence type="ECO:0000313" key="7">
    <source>
        <dbReference type="Proteomes" id="UP001147746"/>
    </source>
</evidence>
<dbReference type="Proteomes" id="UP001147746">
    <property type="component" value="Unassembled WGS sequence"/>
</dbReference>
<organism evidence="6 7">
    <name type="scientific">Penicillium atrosanguineum</name>
    <dbReference type="NCBI Taxonomy" id="1132637"/>
    <lineage>
        <taxon>Eukaryota</taxon>
        <taxon>Fungi</taxon>
        <taxon>Dikarya</taxon>
        <taxon>Ascomycota</taxon>
        <taxon>Pezizomycotina</taxon>
        <taxon>Eurotiomycetes</taxon>
        <taxon>Eurotiomycetidae</taxon>
        <taxon>Eurotiales</taxon>
        <taxon>Aspergillaceae</taxon>
        <taxon>Penicillium</taxon>
    </lineage>
</organism>
<dbReference type="GO" id="GO:0005351">
    <property type="term" value="F:carbohydrate:proton symporter activity"/>
    <property type="evidence" value="ECO:0007669"/>
    <property type="project" value="TreeGrafter"/>
</dbReference>
<accession>A0A9W9Q0Q7</accession>
<comment type="caution">
    <text evidence="6">The sequence shown here is derived from an EMBL/GenBank/DDBJ whole genome shotgun (WGS) entry which is preliminary data.</text>
</comment>
<comment type="subcellular location">
    <subcellularLocation>
        <location evidence="1">Membrane</location>
        <topology evidence="1">Multi-pass membrane protein</topology>
    </subcellularLocation>
</comment>
<sequence>MYYISYGCSFIKGSKSYNWKAAAWRVPGGLQMVPAVLLFFATFMPESPRWLAQMDHWRRHTMLIGAIFMCAFMFANLGIQGSNVRIIPMDQRTTAEESMSVTGSAAKGLIECTYLFVASYAPTWGRLVSSPPGPLPTHVFCTFIHVFFMFPEPTGTTLKEMEAMFEDPDGLKLFGTPAWKTRVQTMQTVAMEHDDIETAKAHAVVSDVRAKSEEKTTFAHE</sequence>
<dbReference type="PANTHER" id="PTHR48022">
    <property type="entry name" value="PLASTIDIC GLUCOSE TRANSPORTER 4"/>
    <property type="match status" value="1"/>
</dbReference>
<dbReference type="PANTHER" id="PTHR48022:SF7">
    <property type="entry name" value="MAJOR FACILITATOR SUPERFAMILY (MFS) PROFILE DOMAIN-CONTAINING PROTEIN-RELATED"/>
    <property type="match status" value="1"/>
</dbReference>
<evidence type="ECO:0000313" key="6">
    <source>
        <dbReference type="EMBL" id="KAJ5320733.1"/>
    </source>
</evidence>
<evidence type="ECO:0000256" key="3">
    <source>
        <dbReference type="ARBA" id="ARBA00022989"/>
    </source>
</evidence>
<keyword evidence="2 5" id="KW-0812">Transmembrane</keyword>
<proteinExistence type="predicted"/>
<dbReference type="InterPro" id="IPR005828">
    <property type="entry name" value="MFS_sugar_transport-like"/>
</dbReference>